<feature type="transmembrane region" description="Helical" evidence="1">
    <location>
        <begin position="336"/>
        <end position="360"/>
    </location>
</feature>
<feature type="transmembrane region" description="Helical" evidence="1">
    <location>
        <begin position="175"/>
        <end position="196"/>
    </location>
</feature>
<name>A0A1I8AJH6_9BILA</name>
<dbReference type="PANTHER" id="PTHR22945">
    <property type="entry name" value="SERPENTINE RECEPTOR, CLASS D DELTA"/>
    <property type="match status" value="1"/>
</dbReference>
<feature type="transmembrane region" description="Helical" evidence="1">
    <location>
        <begin position="380"/>
        <end position="405"/>
    </location>
</feature>
<feature type="transmembrane region" description="Helical" evidence="1">
    <location>
        <begin position="20"/>
        <end position="40"/>
    </location>
</feature>
<evidence type="ECO:0000256" key="1">
    <source>
        <dbReference type="SAM" id="Phobius"/>
    </source>
</evidence>
<sequence length="623" mass="70185">MADEDIVTAHLERYGPWRYVTIGITAATTPLNALAVYLIVFKSPKCLRMYKYILLNIMFWVVLTDMIVDILTLYQTRLEIFGVYATGLAGSLGPESGFACLALSTFCIIQYLVALLFAFVYRLYALSSGLSIFDIELKKWHCCTGAILLLVVPSGLLMISMYFSYYPQDAFHQYTVAPLTLFTIPLCSNMVGILLYPERMDGKYTSHIVVLMIVFYIDAVVLTELAFSLHSAVNALAVIMLITPYKTAVRKMINVVHAPSVICKAGFSTEYQRTLYLKVVSASRMTDLDAVATHLERYELWRYVTIGITVAATPLNVLAIYLIVFKSPKHLKAYKYILLNIMVWVFLTDMIVDILSLYQTKLEISGAYAIGLARSLGPEGGFACYVLCMLCIIEYLVALLLAFLYRLYALSFDFSFFGKKLSKWHYCATIIALLVIPSVMTITFTIPVYYPHSDYKEYVRSVHPELLSFFDEVPMFGIHKNSFIILCTQIFLWIALWTICVVICIRRILTQFSTLRFAFSDYTRRQHVQLMKALVVQTVAPLALFAIPLGIDMAGIVLYPEKMDGPVVLTEVAFSLHSAVNALAVIVFIAPYRSAVRKMINVVYTPTVTSVVILPAIELTPAN</sequence>
<dbReference type="AlphaFoldDB" id="A0A1I8AJH6"/>
<accession>A0A1I8AJH6</accession>
<feature type="transmembrane region" description="Helical" evidence="1">
    <location>
        <begin position="96"/>
        <end position="121"/>
    </location>
</feature>
<keyword evidence="1" id="KW-0472">Membrane</keyword>
<dbReference type="WBParaSite" id="L893_g610.t1">
    <property type="protein sequence ID" value="L893_g610.t1"/>
    <property type="gene ID" value="L893_g610"/>
</dbReference>
<feature type="transmembrane region" description="Helical" evidence="1">
    <location>
        <begin position="300"/>
        <end position="324"/>
    </location>
</feature>
<feature type="transmembrane region" description="Helical" evidence="1">
    <location>
        <begin position="208"/>
        <end position="227"/>
    </location>
</feature>
<dbReference type="Pfam" id="PF10318">
    <property type="entry name" value="7TM_GPCR_Srh"/>
    <property type="match status" value="2"/>
</dbReference>
<evidence type="ECO:0000313" key="3">
    <source>
        <dbReference type="WBParaSite" id="L893_g610.t1"/>
    </source>
</evidence>
<organism evidence="2 3">
    <name type="scientific">Steinernema glaseri</name>
    <dbReference type="NCBI Taxonomy" id="37863"/>
    <lineage>
        <taxon>Eukaryota</taxon>
        <taxon>Metazoa</taxon>
        <taxon>Ecdysozoa</taxon>
        <taxon>Nematoda</taxon>
        <taxon>Chromadorea</taxon>
        <taxon>Rhabditida</taxon>
        <taxon>Tylenchina</taxon>
        <taxon>Panagrolaimomorpha</taxon>
        <taxon>Strongyloidoidea</taxon>
        <taxon>Steinernematidae</taxon>
        <taxon>Steinernema</taxon>
    </lineage>
</organism>
<dbReference type="PANTHER" id="PTHR22945:SF40">
    <property type="entry name" value="SERPENTINE RECEPTOR, CLASS D (DELTA)-RELATED"/>
    <property type="match status" value="1"/>
</dbReference>
<reference evidence="3" key="1">
    <citation type="submission" date="2016-11" db="UniProtKB">
        <authorList>
            <consortium name="WormBaseParasite"/>
        </authorList>
    </citation>
    <scope>IDENTIFICATION</scope>
</reference>
<keyword evidence="1" id="KW-1133">Transmembrane helix</keyword>
<proteinExistence type="predicted"/>
<feature type="transmembrane region" description="Helical" evidence="1">
    <location>
        <begin position="52"/>
        <end position="76"/>
    </location>
</feature>
<dbReference type="InterPro" id="IPR019422">
    <property type="entry name" value="7TM_GPCR_serpentine_rcpt_Srh"/>
</dbReference>
<keyword evidence="2" id="KW-1185">Reference proteome</keyword>
<dbReference type="Proteomes" id="UP000095287">
    <property type="component" value="Unplaced"/>
</dbReference>
<evidence type="ECO:0000313" key="2">
    <source>
        <dbReference type="Proteomes" id="UP000095287"/>
    </source>
</evidence>
<dbReference type="SUPFAM" id="SSF81321">
    <property type="entry name" value="Family A G protein-coupled receptor-like"/>
    <property type="match status" value="1"/>
</dbReference>
<feature type="transmembrane region" description="Helical" evidence="1">
    <location>
        <begin position="142"/>
        <end position="163"/>
    </location>
</feature>
<feature type="transmembrane region" description="Helical" evidence="1">
    <location>
        <begin position="483"/>
        <end position="509"/>
    </location>
</feature>
<feature type="transmembrane region" description="Helical" evidence="1">
    <location>
        <begin position="530"/>
        <end position="560"/>
    </location>
</feature>
<protein>
    <submittedName>
        <fullName evidence="3">G protein-coupled receptor</fullName>
    </submittedName>
</protein>
<feature type="transmembrane region" description="Helical" evidence="1">
    <location>
        <begin position="599"/>
        <end position="617"/>
    </location>
</feature>
<dbReference type="InterPro" id="IPR050920">
    <property type="entry name" value="Nematode_rcpt-like_delta"/>
</dbReference>
<keyword evidence="1" id="KW-0812">Transmembrane</keyword>
<feature type="transmembrane region" description="Helical" evidence="1">
    <location>
        <begin position="572"/>
        <end position="592"/>
    </location>
</feature>
<feature type="transmembrane region" description="Helical" evidence="1">
    <location>
        <begin position="426"/>
        <end position="450"/>
    </location>
</feature>